<dbReference type="GO" id="GO:0006402">
    <property type="term" value="P:mRNA catabolic process"/>
    <property type="evidence" value="ECO:0007669"/>
    <property type="project" value="TreeGrafter"/>
</dbReference>
<dbReference type="PANTHER" id="PTHR23355">
    <property type="entry name" value="RIBONUCLEASE"/>
    <property type="match status" value="1"/>
</dbReference>
<proteinExistence type="predicted"/>
<reference evidence="3" key="1">
    <citation type="submission" date="2020-03" db="EMBL/GenBank/DDBJ databases">
        <title>FDA dAtabase for Regulatory Grade micrObial Sequences (FDA-ARGOS): Supporting development and validation of Infectious Disease Dx tests.</title>
        <authorList>
            <person name="Campos J."/>
            <person name="Goldberg B."/>
            <person name="Tallon L."/>
            <person name="Sadzewicz L."/>
            <person name="Vavikolanu K."/>
            <person name="Mehta A."/>
            <person name="Aluvathingal J."/>
            <person name="Nadendla S."/>
            <person name="Nandy P."/>
            <person name="Geyer C."/>
            <person name="Yan Y."/>
            <person name="Sichtig H."/>
        </authorList>
    </citation>
    <scope>NUCLEOTIDE SEQUENCE [LARGE SCALE GENOMIC DNA]</scope>
    <source>
        <strain evidence="3">FDAARGOS_652</strain>
    </source>
</reference>
<comment type="caution">
    <text evidence="3">The sequence shown here is derived from an EMBL/GenBank/DDBJ whole genome shotgun (WGS) entry which is preliminary data.</text>
</comment>
<dbReference type="SUPFAM" id="SSF50249">
    <property type="entry name" value="Nucleic acid-binding proteins"/>
    <property type="match status" value="1"/>
</dbReference>
<feature type="compositionally biased region" description="Polar residues" evidence="1">
    <location>
        <begin position="64"/>
        <end position="91"/>
    </location>
</feature>
<dbReference type="InterPro" id="IPR012340">
    <property type="entry name" value="NA-bd_OB-fold"/>
</dbReference>
<feature type="compositionally biased region" description="Polar residues" evidence="1">
    <location>
        <begin position="33"/>
        <end position="46"/>
    </location>
</feature>
<gene>
    <name evidence="3" type="ORF">FOB60_002742</name>
</gene>
<evidence type="ECO:0000259" key="2">
    <source>
        <dbReference type="SMART" id="SM00955"/>
    </source>
</evidence>
<dbReference type="InterPro" id="IPR001900">
    <property type="entry name" value="RNase_II/R"/>
</dbReference>
<feature type="domain" description="RNB" evidence="2">
    <location>
        <begin position="680"/>
        <end position="1039"/>
    </location>
</feature>
<feature type="region of interest" description="Disordered" evidence="1">
    <location>
        <begin position="30"/>
        <end position="102"/>
    </location>
</feature>
<dbReference type="PANTHER" id="PTHR23355:SF9">
    <property type="entry name" value="DIS3-LIKE EXONUCLEASE 2"/>
    <property type="match status" value="1"/>
</dbReference>
<evidence type="ECO:0000256" key="1">
    <source>
        <dbReference type="SAM" id="MobiDB-lite"/>
    </source>
</evidence>
<dbReference type="OrthoDB" id="2285229at2759"/>
<accession>A0A8X7NJG5</accession>
<evidence type="ECO:0000313" key="4">
    <source>
        <dbReference type="Proteomes" id="UP000590412"/>
    </source>
</evidence>
<dbReference type="GO" id="GO:0003723">
    <property type="term" value="F:RNA binding"/>
    <property type="evidence" value="ECO:0007669"/>
    <property type="project" value="InterPro"/>
</dbReference>
<dbReference type="AlphaFoldDB" id="A0A8X7NJG5"/>
<organism evidence="3 4">
    <name type="scientific">Candida parapsilosis</name>
    <name type="common">Yeast</name>
    <dbReference type="NCBI Taxonomy" id="5480"/>
    <lineage>
        <taxon>Eukaryota</taxon>
        <taxon>Fungi</taxon>
        <taxon>Dikarya</taxon>
        <taxon>Ascomycota</taxon>
        <taxon>Saccharomycotina</taxon>
        <taxon>Pichiomycetes</taxon>
        <taxon>Debaryomycetaceae</taxon>
        <taxon>Candida/Lodderomyces clade</taxon>
        <taxon>Candida</taxon>
    </lineage>
</organism>
<dbReference type="InterPro" id="IPR050180">
    <property type="entry name" value="RNR_Ribonuclease"/>
</dbReference>
<evidence type="ECO:0000313" key="3">
    <source>
        <dbReference type="EMBL" id="KAF6052486.1"/>
    </source>
</evidence>
<dbReference type="EMBL" id="JABWAB010000004">
    <property type="protein sequence ID" value="KAF6052486.1"/>
    <property type="molecule type" value="Genomic_DNA"/>
</dbReference>
<sequence>MIRRFNATGTLARTTCPKRGLHLSECLRRRALENSQSPRQPNYSKGSKSRGGDTQLDDFDARNNHSSLRTQISHSSKSHTLPKQSHSGINETQDDSRSKTIDISSMRSFIKGGQELARAEIVTNKRPKESGNVRKHTVSPDSAVTTDNAADFTKLAGIIKSKKKYFDIEQPHFNLDRPNKEILADIKNRSESTKKLQYRGPSSSWKNGLDNYNELKSFFKQLPKSAKINGRVMNDPVRVGDLVTFGHESLRLYIVAETPKSFDSRVATFLSDKGEIVFSSFSNIAYRIPQAIPGKYIQMIQRFVTKEQKYLDSPPVGIPDLNFTRSAKSLPLELQSSSKMEATSETEGEVSEYDSNDLVISQASSQLLTNSNVQTYIIPNAARELYHGALTEISNSAFQKVHETNQKLEGLHRVLQNDETGEISAPRSISIFEILSKLNANPTLTSTSSIAQLGISPNQSVDYDAKNFPAADYLSVLFALKKQSRLWTIQRDKASFSPTKVIIWPLAQISHEDQVIKILQGRGVEQIAQHCVAKLVGIEDLSKSQLYSDVVGMLKEYVNGKFENDPMVSTTLISLLRRVDQLLVKRGKPISNDLYKFEYSFGKAYDLLTRLNEDINVNPVKWSAESSLPGQKTSSRADAQETYFQYFDKVLELQRNERDDVAQRTLNDNLYHDDPLDDKRIDMREVPIYCIDDPTAHEIDDGISIHEENGQYVVSIHIAEPSSYIKPDSVVSRIAFEKSSTTYLPEVVFPMFPQMVSKLAGLGNNLIDTRTFVVQYKMKKEDVDDYISDVLKDRSQAPDSALLNKIKTDIYDSSEVKFAIAKRFRQGFTYDAVNKLLQDDFKINQYRNQSASGDSDFDNLFKLQHISSILWRIRESNNAYTSGQNKKLTVGPRTANVVDVDKEGSYRIQLPNSDNHIEISSERSSNISTQLVTENMIIANHLTAKFATDKGIKILYRTLDPKFNKELLDEYKELIQQGDIDVDQEKLLNLYAFLTRGIISDKPERHFMMGLNMYTNISSPLRRFIDMINQWKIQDYFLNRVTVSDESIVGIVSRLNAKNDIVRNVQRQSTTFWQLLFLKLFNDQNDGNLAEKLDLKLSLRSNPKKGMTVAVNLQTFSSVNAHVEVSQELLEDVSSGNLVVGGLFDNSKLHLKKIDVIENQVVFEYK</sequence>
<name>A0A8X7NJG5_CANPA</name>
<dbReference type="GO" id="GO:0000175">
    <property type="term" value="F:3'-5'-RNA exonuclease activity"/>
    <property type="evidence" value="ECO:0007669"/>
    <property type="project" value="TreeGrafter"/>
</dbReference>
<dbReference type="Proteomes" id="UP000590412">
    <property type="component" value="Unassembled WGS sequence"/>
</dbReference>
<dbReference type="GO" id="GO:0000932">
    <property type="term" value="C:P-body"/>
    <property type="evidence" value="ECO:0007669"/>
    <property type="project" value="TreeGrafter"/>
</dbReference>
<dbReference type="Pfam" id="PF00773">
    <property type="entry name" value="RNB"/>
    <property type="match status" value="1"/>
</dbReference>
<dbReference type="SMART" id="SM00955">
    <property type="entry name" value="RNB"/>
    <property type="match status" value="1"/>
</dbReference>
<protein>
    <submittedName>
        <fullName evidence="3">RNB domain family protein</fullName>
    </submittedName>
</protein>